<keyword evidence="3" id="KW-1185">Reference proteome</keyword>
<feature type="signal peptide" evidence="1">
    <location>
        <begin position="1"/>
        <end position="23"/>
    </location>
</feature>
<reference evidence="2" key="1">
    <citation type="submission" date="2022-01" db="EMBL/GenBank/DDBJ databases">
        <authorList>
            <person name="Braso-Vives M."/>
        </authorList>
    </citation>
    <scope>NUCLEOTIDE SEQUENCE</scope>
</reference>
<sequence length="110" mass="12636">MKGTGWLVTVCCVLLWLGTTLQAAPQSTKEPGREVHGRGPRQQLFYSLCGRGRHICFTDAWCAKRKECDKKKKGIKRQMNERYENPPDYEAEVMCYTKNNVHRCVLSVLS</sequence>
<protein>
    <submittedName>
        <fullName evidence="2">Hypp8534 protein</fullName>
    </submittedName>
</protein>
<feature type="chain" id="PRO_5035438359" evidence="1">
    <location>
        <begin position="24"/>
        <end position="110"/>
    </location>
</feature>
<dbReference type="EMBL" id="OV696702">
    <property type="protein sequence ID" value="CAH1249152.1"/>
    <property type="molecule type" value="Genomic_DNA"/>
</dbReference>
<keyword evidence="1" id="KW-0732">Signal</keyword>
<dbReference type="Proteomes" id="UP000838412">
    <property type="component" value="Chromosome 17"/>
</dbReference>
<dbReference type="AlphaFoldDB" id="A0A8J9Z7D8"/>
<proteinExistence type="predicted"/>
<organism evidence="2 3">
    <name type="scientific">Branchiostoma lanceolatum</name>
    <name type="common">Common lancelet</name>
    <name type="synonym">Amphioxus lanceolatum</name>
    <dbReference type="NCBI Taxonomy" id="7740"/>
    <lineage>
        <taxon>Eukaryota</taxon>
        <taxon>Metazoa</taxon>
        <taxon>Chordata</taxon>
        <taxon>Cephalochordata</taxon>
        <taxon>Leptocardii</taxon>
        <taxon>Amphioxiformes</taxon>
        <taxon>Branchiostomatidae</taxon>
        <taxon>Branchiostoma</taxon>
    </lineage>
</organism>
<evidence type="ECO:0000256" key="1">
    <source>
        <dbReference type="SAM" id="SignalP"/>
    </source>
</evidence>
<gene>
    <name evidence="2" type="primary">Hypp8534</name>
    <name evidence="2" type="ORF">BLAG_LOCUS10352</name>
</gene>
<evidence type="ECO:0000313" key="2">
    <source>
        <dbReference type="EMBL" id="CAH1249152.1"/>
    </source>
</evidence>
<dbReference type="OrthoDB" id="10355153at2759"/>
<evidence type="ECO:0000313" key="3">
    <source>
        <dbReference type="Proteomes" id="UP000838412"/>
    </source>
</evidence>
<name>A0A8J9Z7D8_BRALA</name>
<accession>A0A8J9Z7D8</accession>